<name>A0A0B7B731_9EUPU</name>
<feature type="non-terminal residue" evidence="1">
    <location>
        <position position="69"/>
    </location>
</feature>
<reference evidence="1" key="1">
    <citation type="submission" date="2014-12" db="EMBL/GenBank/DDBJ databases">
        <title>Insight into the proteome of Arion vulgaris.</title>
        <authorList>
            <person name="Aradska J."/>
            <person name="Bulat T."/>
            <person name="Smidak R."/>
            <person name="Sarate P."/>
            <person name="Gangsoo J."/>
            <person name="Sialana F."/>
            <person name="Bilban M."/>
            <person name="Lubec G."/>
        </authorList>
    </citation>
    <scope>NUCLEOTIDE SEQUENCE</scope>
    <source>
        <tissue evidence="1">Skin</tissue>
    </source>
</reference>
<protein>
    <submittedName>
        <fullName evidence="1">Uncharacterized protein</fullName>
    </submittedName>
</protein>
<dbReference type="EMBL" id="HACG01042279">
    <property type="protein sequence ID" value="CEK89144.1"/>
    <property type="molecule type" value="Transcribed_RNA"/>
</dbReference>
<organism evidence="1">
    <name type="scientific">Arion vulgaris</name>
    <dbReference type="NCBI Taxonomy" id="1028688"/>
    <lineage>
        <taxon>Eukaryota</taxon>
        <taxon>Metazoa</taxon>
        <taxon>Spiralia</taxon>
        <taxon>Lophotrochozoa</taxon>
        <taxon>Mollusca</taxon>
        <taxon>Gastropoda</taxon>
        <taxon>Heterobranchia</taxon>
        <taxon>Euthyneura</taxon>
        <taxon>Panpulmonata</taxon>
        <taxon>Eupulmonata</taxon>
        <taxon>Stylommatophora</taxon>
        <taxon>Helicina</taxon>
        <taxon>Arionoidea</taxon>
        <taxon>Arionidae</taxon>
        <taxon>Arion</taxon>
    </lineage>
</organism>
<sequence>MFTATVNINSCLKIHQIQSQTTLFQERSNVIIPTTAQKNHMTKSERNLKISTFNSLGTKRHITWLWVGH</sequence>
<dbReference type="AlphaFoldDB" id="A0A0B7B731"/>
<evidence type="ECO:0000313" key="1">
    <source>
        <dbReference type="EMBL" id="CEK89144.1"/>
    </source>
</evidence>
<gene>
    <name evidence="1" type="primary">ORF169227</name>
</gene>
<proteinExistence type="predicted"/>
<accession>A0A0B7B731</accession>